<feature type="compositionally biased region" description="Basic residues" evidence="1">
    <location>
        <begin position="329"/>
        <end position="344"/>
    </location>
</feature>
<protein>
    <submittedName>
        <fullName evidence="2">Uncharacterized protein</fullName>
    </submittedName>
</protein>
<feature type="compositionally biased region" description="Basic and acidic residues" evidence="1">
    <location>
        <begin position="315"/>
        <end position="328"/>
    </location>
</feature>
<proteinExistence type="predicted"/>
<comment type="caution">
    <text evidence="2">The sequence shown here is derived from an EMBL/GenBank/DDBJ whole genome shotgun (WGS) entry which is preliminary data.</text>
</comment>
<evidence type="ECO:0000313" key="2">
    <source>
        <dbReference type="EMBL" id="RRT80089.1"/>
    </source>
</evidence>
<feature type="region of interest" description="Disordered" evidence="1">
    <location>
        <begin position="293"/>
        <end position="360"/>
    </location>
</feature>
<dbReference type="Proteomes" id="UP000287651">
    <property type="component" value="Unassembled WGS sequence"/>
</dbReference>
<evidence type="ECO:0000313" key="3">
    <source>
        <dbReference type="Proteomes" id="UP000287651"/>
    </source>
</evidence>
<feature type="compositionally biased region" description="Low complexity" evidence="1">
    <location>
        <begin position="195"/>
        <end position="205"/>
    </location>
</feature>
<gene>
    <name evidence="2" type="ORF">B296_00016405</name>
</gene>
<evidence type="ECO:0000256" key="1">
    <source>
        <dbReference type="SAM" id="MobiDB-lite"/>
    </source>
</evidence>
<reference evidence="2 3" key="1">
    <citation type="journal article" date="2014" name="Agronomy (Basel)">
        <title>A Draft Genome Sequence for Ensete ventricosum, the Drought-Tolerant Tree Against Hunger.</title>
        <authorList>
            <person name="Harrison J."/>
            <person name="Moore K.A."/>
            <person name="Paszkiewicz K."/>
            <person name="Jones T."/>
            <person name="Grant M."/>
            <person name="Ambacheew D."/>
            <person name="Muzemil S."/>
            <person name="Studholme D.J."/>
        </authorList>
    </citation>
    <scope>NUCLEOTIDE SEQUENCE [LARGE SCALE GENOMIC DNA]</scope>
</reference>
<dbReference type="AlphaFoldDB" id="A0A427AUY1"/>
<feature type="region of interest" description="Disordered" evidence="1">
    <location>
        <begin position="1"/>
        <end position="24"/>
    </location>
</feature>
<sequence>MTDVDLTATSPRPRTVGPPTWPTRRVGADLTQVWKGYSSYGRPDKGKVGKVDIPQLQGGRRAPRRKDHGRHMVNCDGIVNNKEDKGLRYECPAIPTSRARPEGSSHPTELHPCAETTADELAHTGLNQQWPLSRHRGRLRVCCRHLFPWHFDEFPSLAAAFCFAFTALCAPTPPLSSTCPSPGTTSPCRAHPHRSSAPLSLSQQQTPPPSIRLTRTRHRTPPTVGPTDLTVSESLVAVGVRTSRAAQSCRPDVKVVADEERELHHVASGPPRAHRFVPFRPRERHTRLFTWPDVSRRAGPTSPAPRRVRPVALRNGRERGRANREPPRRRAQVLHVAHRARKRTHEGLRPAWAKAPRAGR</sequence>
<dbReference type="EMBL" id="AMZH03001236">
    <property type="protein sequence ID" value="RRT80089.1"/>
    <property type="molecule type" value="Genomic_DNA"/>
</dbReference>
<name>A0A427AUY1_ENSVE</name>
<organism evidence="2 3">
    <name type="scientific">Ensete ventricosum</name>
    <name type="common">Abyssinian banana</name>
    <name type="synonym">Musa ensete</name>
    <dbReference type="NCBI Taxonomy" id="4639"/>
    <lineage>
        <taxon>Eukaryota</taxon>
        <taxon>Viridiplantae</taxon>
        <taxon>Streptophyta</taxon>
        <taxon>Embryophyta</taxon>
        <taxon>Tracheophyta</taxon>
        <taxon>Spermatophyta</taxon>
        <taxon>Magnoliopsida</taxon>
        <taxon>Liliopsida</taxon>
        <taxon>Zingiberales</taxon>
        <taxon>Musaceae</taxon>
        <taxon>Ensete</taxon>
    </lineage>
</organism>
<accession>A0A427AUY1</accession>
<feature type="region of interest" description="Disordered" evidence="1">
    <location>
        <begin position="179"/>
        <end position="228"/>
    </location>
</feature>